<reference evidence="2" key="1">
    <citation type="submission" date="2015-01" db="EMBL/GenBank/DDBJ databases">
        <authorList>
            <person name="Aksoy S."/>
            <person name="Warren W."/>
            <person name="Wilson R.K."/>
        </authorList>
    </citation>
    <scope>NUCLEOTIDE SEQUENCE [LARGE SCALE GENOMIC DNA]</scope>
    <source>
        <strain evidence="2">IAEA</strain>
    </source>
</reference>
<dbReference type="EnsemblMetazoa" id="GPPI010623-RA">
    <property type="protein sequence ID" value="GPPI010623-PA"/>
    <property type="gene ID" value="GPPI010623"/>
</dbReference>
<evidence type="ECO:0000313" key="2">
    <source>
        <dbReference type="Proteomes" id="UP000092460"/>
    </source>
</evidence>
<protein>
    <submittedName>
        <fullName evidence="1">Uncharacterized protein</fullName>
    </submittedName>
</protein>
<reference evidence="1" key="2">
    <citation type="submission" date="2020-05" db="UniProtKB">
        <authorList>
            <consortium name="EnsemblMetazoa"/>
        </authorList>
    </citation>
    <scope>IDENTIFICATION</scope>
    <source>
        <strain evidence="1">IAEA</strain>
    </source>
</reference>
<dbReference type="Proteomes" id="UP000092460">
    <property type="component" value="Unassembled WGS sequence"/>
</dbReference>
<name>A0A1B0AW38_9MUSC</name>
<keyword evidence="2" id="KW-1185">Reference proteome</keyword>
<accession>A0A1B0AW38</accession>
<evidence type="ECO:0000313" key="1">
    <source>
        <dbReference type="EnsemblMetazoa" id="GPPI010623-PA"/>
    </source>
</evidence>
<proteinExistence type="predicted"/>
<sequence>MLHQLHRREKLRDVVWMMCRERKYLSAAQLPDRERKRERQNERGVKRISERLVMNQNALKYTALEY</sequence>
<dbReference type="AlphaFoldDB" id="A0A1B0AW38"/>
<dbReference type="VEuPathDB" id="VectorBase:GPPI010623"/>
<organism evidence="1 2">
    <name type="scientific">Glossina palpalis gambiensis</name>
    <dbReference type="NCBI Taxonomy" id="67801"/>
    <lineage>
        <taxon>Eukaryota</taxon>
        <taxon>Metazoa</taxon>
        <taxon>Ecdysozoa</taxon>
        <taxon>Arthropoda</taxon>
        <taxon>Hexapoda</taxon>
        <taxon>Insecta</taxon>
        <taxon>Pterygota</taxon>
        <taxon>Neoptera</taxon>
        <taxon>Endopterygota</taxon>
        <taxon>Diptera</taxon>
        <taxon>Brachycera</taxon>
        <taxon>Muscomorpha</taxon>
        <taxon>Hippoboscoidea</taxon>
        <taxon>Glossinidae</taxon>
        <taxon>Glossina</taxon>
    </lineage>
</organism>
<dbReference type="EMBL" id="JXJN01004468">
    <property type="status" value="NOT_ANNOTATED_CDS"/>
    <property type="molecule type" value="Genomic_DNA"/>
</dbReference>